<dbReference type="PROSITE" id="PS50850">
    <property type="entry name" value="MFS"/>
    <property type="match status" value="1"/>
</dbReference>
<reference evidence="9 10" key="1">
    <citation type="submission" date="2019-07" db="EMBL/GenBank/DDBJ databases">
        <title>Qingshengfaniella alkalisoli gen. nov., sp. nov., isolated from saline soil.</title>
        <authorList>
            <person name="Xu L."/>
            <person name="Huang X.-X."/>
            <person name="Sun J.-Q."/>
        </authorList>
    </citation>
    <scope>NUCLEOTIDE SEQUENCE [LARGE SCALE GENOMIC DNA]</scope>
    <source>
        <strain evidence="9 10">DSM 27279</strain>
    </source>
</reference>
<dbReference type="InterPro" id="IPR011701">
    <property type="entry name" value="MFS"/>
</dbReference>
<evidence type="ECO:0000256" key="1">
    <source>
        <dbReference type="ARBA" id="ARBA00004651"/>
    </source>
</evidence>
<protein>
    <submittedName>
        <fullName evidence="9">MFS transporter</fullName>
    </submittedName>
</protein>
<feature type="transmembrane region" description="Helical" evidence="7">
    <location>
        <begin position="133"/>
        <end position="153"/>
    </location>
</feature>
<feature type="transmembrane region" description="Helical" evidence="7">
    <location>
        <begin position="189"/>
        <end position="211"/>
    </location>
</feature>
<dbReference type="InterPro" id="IPR020846">
    <property type="entry name" value="MFS_dom"/>
</dbReference>
<feature type="transmembrane region" description="Helical" evidence="7">
    <location>
        <begin position="33"/>
        <end position="51"/>
    </location>
</feature>
<dbReference type="Gene3D" id="1.20.1250.20">
    <property type="entry name" value="MFS general substrate transporter like domains"/>
    <property type="match status" value="1"/>
</dbReference>
<feature type="transmembrane region" description="Helical" evidence="7">
    <location>
        <begin position="339"/>
        <end position="356"/>
    </location>
</feature>
<dbReference type="InterPro" id="IPR036259">
    <property type="entry name" value="MFS_trans_sf"/>
</dbReference>
<name>A0A556AVZ9_9BURK</name>
<dbReference type="Pfam" id="PF07690">
    <property type="entry name" value="MFS_1"/>
    <property type="match status" value="1"/>
</dbReference>
<dbReference type="InterPro" id="IPR050189">
    <property type="entry name" value="MFS_Efflux_Transporters"/>
</dbReference>
<accession>A0A556AVZ9</accession>
<keyword evidence="4 7" id="KW-1133">Transmembrane helix</keyword>
<evidence type="ECO:0000259" key="8">
    <source>
        <dbReference type="PROSITE" id="PS50850"/>
    </source>
</evidence>
<dbReference type="AlphaFoldDB" id="A0A556AVZ9"/>
<keyword evidence="5 7" id="KW-0472">Membrane</keyword>
<evidence type="ECO:0000313" key="10">
    <source>
        <dbReference type="Proteomes" id="UP000318405"/>
    </source>
</evidence>
<evidence type="ECO:0000256" key="5">
    <source>
        <dbReference type="ARBA" id="ARBA00023136"/>
    </source>
</evidence>
<keyword evidence="10" id="KW-1185">Reference proteome</keyword>
<evidence type="ECO:0000256" key="6">
    <source>
        <dbReference type="SAM" id="MobiDB-lite"/>
    </source>
</evidence>
<dbReference type="SUPFAM" id="SSF103473">
    <property type="entry name" value="MFS general substrate transporter"/>
    <property type="match status" value="1"/>
</dbReference>
<feature type="transmembrane region" description="Helical" evidence="7">
    <location>
        <begin position="160"/>
        <end position="183"/>
    </location>
</feature>
<sequence>MTPREDGAAATDRGAQARGQRTGKARAGVDRRTTFGVFLFFSLGYFISYVFRGVNIGFAPFLAQEIGLSASSLGLLTGTYFLAFAAVQIPAGILIDTYGPRRVNALMMLIAVVGTVVFGMAHSLAGLLLGRMLIGIGVSVCLGAAFKALVQVFPLSRLPLVNGFVMAVGGMGGVVVGTPLNWLLGIVDWRVVSIALAVPTLLVAASVWWGVRIDDGTPAQRPSLHEQWQGTLSVLRDLGFWKIASLPVLTGGAFYAVQSLWVGAYLRDVEGYAPAYAATLVSLLGAAMVLGNIVLGAVANHVKRMGISLYVFGGACMCLYLLVQLLIILPVTLPAAPLWVAYGVFGSSNILAYAVVAERFPYAMLGRVSTTLTFSMFLLIFVCQAGLGGIVSLWERLPSGQYPVQAHVTAWAVLLAAQVAGAVWYCWPSRRPRAAP</sequence>
<evidence type="ECO:0000256" key="4">
    <source>
        <dbReference type="ARBA" id="ARBA00022989"/>
    </source>
</evidence>
<dbReference type="GO" id="GO:0022857">
    <property type="term" value="F:transmembrane transporter activity"/>
    <property type="evidence" value="ECO:0007669"/>
    <property type="project" value="InterPro"/>
</dbReference>
<gene>
    <name evidence="9" type="ORF">FOZ76_07325</name>
</gene>
<comment type="caution">
    <text evidence="9">The sequence shown here is derived from an EMBL/GenBank/DDBJ whole genome shotgun (WGS) entry which is preliminary data.</text>
</comment>
<feature type="domain" description="Major facilitator superfamily (MFS) profile" evidence="8">
    <location>
        <begin position="37"/>
        <end position="433"/>
    </location>
</feature>
<dbReference type="PANTHER" id="PTHR43124:SF3">
    <property type="entry name" value="CHLORAMPHENICOL EFFLUX PUMP RV0191"/>
    <property type="match status" value="1"/>
</dbReference>
<dbReference type="RefSeq" id="WP_143947488.1">
    <property type="nucleotide sequence ID" value="NZ_BAABMB010000002.1"/>
</dbReference>
<feature type="transmembrane region" description="Helical" evidence="7">
    <location>
        <begin position="272"/>
        <end position="295"/>
    </location>
</feature>
<dbReference type="OrthoDB" id="5291895at2"/>
<organism evidence="9 10">
    <name type="scientific">Verticiella sediminum</name>
    <dbReference type="NCBI Taxonomy" id="1247510"/>
    <lineage>
        <taxon>Bacteria</taxon>
        <taxon>Pseudomonadati</taxon>
        <taxon>Pseudomonadota</taxon>
        <taxon>Betaproteobacteria</taxon>
        <taxon>Burkholderiales</taxon>
        <taxon>Alcaligenaceae</taxon>
        <taxon>Verticiella</taxon>
    </lineage>
</organism>
<proteinExistence type="predicted"/>
<feature type="region of interest" description="Disordered" evidence="6">
    <location>
        <begin position="1"/>
        <end position="25"/>
    </location>
</feature>
<feature type="transmembrane region" description="Helical" evidence="7">
    <location>
        <begin position="368"/>
        <end position="394"/>
    </location>
</feature>
<dbReference type="GO" id="GO:0005886">
    <property type="term" value="C:plasma membrane"/>
    <property type="evidence" value="ECO:0007669"/>
    <property type="project" value="UniProtKB-SubCell"/>
</dbReference>
<evidence type="ECO:0000313" key="9">
    <source>
        <dbReference type="EMBL" id="TSH97121.1"/>
    </source>
</evidence>
<dbReference type="Proteomes" id="UP000318405">
    <property type="component" value="Unassembled WGS sequence"/>
</dbReference>
<keyword evidence="3 7" id="KW-0812">Transmembrane</keyword>
<feature type="transmembrane region" description="Helical" evidence="7">
    <location>
        <begin position="71"/>
        <end position="94"/>
    </location>
</feature>
<feature type="transmembrane region" description="Helical" evidence="7">
    <location>
        <begin position="406"/>
        <end position="427"/>
    </location>
</feature>
<comment type="subcellular location">
    <subcellularLocation>
        <location evidence="1">Cell membrane</location>
        <topology evidence="1">Multi-pass membrane protein</topology>
    </subcellularLocation>
</comment>
<dbReference type="PANTHER" id="PTHR43124">
    <property type="entry name" value="PURINE EFFLUX PUMP PBUE"/>
    <property type="match status" value="1"/>
</dbReference>
<feature type="transmembrane region" description="Helical" evidence="7">
    <location>
        <begin position="106"/>
        <end position="127"/>
    </location>
</feature>
<evidence type="ECO:0000256" key="3">
    <source>
        <dbReference type="ARBA" id="ARBA00022692"/>
    </source>
</evidence>
<evidence type="ECO:0000256" key="7">
    <source>
        <dbReference type="SAM" id="Phobius"/>
    </source>
</evidence>
<dbReference type="EMBL" id="VLTJ01000011">
    <property type="protein sequence ID" value="TSH97121.1"/>
    <property type="molecule type" value="Genomic_DNA"/>
</dbReference>
<feature type="transmembrane region" description="Helical" evidence="7">
    <location>
        <begin position="243"/>
        <end position="266"/>
    </location>
</feature>
<keyword evidence="2" id="KW-1003">Cell membrane</keyword>
<feature type="transmembrane region" description="Helical" evidence="7">
    <location>
        <begin position="307"/>
        <end position="333"/>
    </location>
</feature>
<evidence type="ECO:0000256" key="2">
    <source>
        <dbReference type="ARBA" id="ARBA00022475"/>
    </source>
</evidence>